<name>A0A8J6FX46_MICOH</name>
<dbReference type="GO" id="GO:0005739">
    <property type="term" value="C:mitochondrion"/>
    <property type="evidence" value="ECO:0007669"/>
    <property type="project" value="TreeGrafter"/>
</dbReference>
<accession>A0A8J6FX46</accession>
<dbReference type="SUPFAM" id="SSF51069">
    <property type="entry name" value="Carbonic anhydrase"/>
    <property type="match status" value="1"/>
</dbReference>
<dbReference type="Proteomes" id="UP000710432">
    <property type="component" value="Unassembled WGS sequence"/>
</dbReference>
<dbReference type="GO" id="GO:0008270">
    <property type="term" value="F:zinc ion binding"/>
    <property type="evidence" value="ECO:0007669"/>
    <property type="project" value="UniProtKB-UniRule"/>
</dbReference>
<evidence type="ECO:0000256" key="3">
    <source>
        <dbReference type="ARBA" id="ARBA00022833"/>
    </source>
</evidence>
<dbReference type="SMART" id="SM01057">
    <property type="entry name" value="Carb_anhydrase"/>
    <property type="match status" value="1"/>
</dbReference>
<reference evidence="7" key="1">
    <citation type="submission" date="2020-03" db="EMBL/GenBank/DDBJ databases">
        <title>Studies in the Genomics of Life Span.</title>
        <authorList>
            <person name="Glass D."/>
        </authorList>
    </citation>
    <scope>NUCLEOTIDE SEQUENCE</scope>
    <source>
        <strain evidence="7">LTLLF</strain>
        <tissue evidence="7">Muscle</tissue>
    </source>
</reference>
<dbReference type="EC" id="4.2.1.1" evidence="4"/>
<evidence type="ECO:0000256" key="4">
    <source>
        <dbReference type="RuleBase" id="RU367011"/>
    </source>
</evidence>
<feature type="region of interest" description="Disordered" evidence="5">
    <location>
        <begin position="393"/>
        <end position="441"/>
    </location>
</feature>
<dbReference type="InterPro" id="IPR018338">
    <property type="entry name" value="Carbonic_anhydrase_a-class_CS"/>
</dbReference>
<comment type="function">
    <text evidence="4">Reversible hydration of carbon dioxide.</text>
</comment>
<dbReference type="AlphaFoldDB" id="A0A8J6FX46"/>
<evidence type="ECO:0000256" key="5">
    <source>
        <dbReference type="SAM" id="MobiDB-lite"/>
    </source>
</evidence>
<comment type="caution">
    <text evidence="7">The sequence shown here is derived from an EMBL/GenBank/DDBJ whole genome shotgun (WGS) entry which is preliminary data.</text>
</comment>
<feature type="compositionally biased region" description="Basic and acidic residues" evidence="5">
    <location>
        <begin position="423"/>
        <end position="432"/>
    </location>
</feature>
<dbReference type="PROSITE" id="PS51144">
    <property type="entry name" value="ALPHA_CA_2"/>
    <property type="match status" value="1"/>
</dbReference>
<dbReference type="PANTHER" id="PTHR18952">
    <property type="entry name" value="CARBONIC ANHYDRASE"/>
    <property type="match status" value="1"/>
</dbReference>
<evidence type="ECO:0000313" key="8">
    <source>
        <dbReference type="Proteomes" id="UP000710432"/>
    </source>
</evidence>
<protein>
    <recommendedName>
        <fullName evidence="4">Carbonic anhydrase</fullName>
        <ecNumber evidence="4">4.2.1.1</ecNumber>
    </recommendedName>
</protein>
<evidence type="ECO:0000313" key="7">
    <source>
        <dbReference type="EMBL" id="KAH0500611.1"/>
    </source>
</evidence>
<dbReference type="InterPro" id="IPR036398">
    <property type="entry name" value="CA_dom_sf"/>
</dbReference>
<dbReference type="GO" id="GO:0004089">
    <property type="term" value="F:carbonate dehydratase activity"/>
    <property type="evidence" value="ECO:0007669"/>
    <property type="project" value="UniProtKB-UniRule"/>
</dbReference>
<evidence type="ECO:0000259" key="6">
    <source>
        <dbReference type="PROSITE" id="PS51144"/>
    </source>
</evidence>
<dbReference type="Pfam" id="PF00194">
    <property type="entry name" value="Carb_anhydrase"/>
    <property type="match status" value="1"/>
</dbReference>
<evidence type="ECO:0000256" key="1">
    <source>
        <dbReference type="ARBA" id="ARBA00010718"/>
    </source>
</evidence>
<dbReference type="EMBL" id="JAATJU010027300">
    <property type="protein sequence ID" value="KAH0500611.1"/>
    <property type="molecule type" value="Genomic_DNA"/>
</dbReference>
<dbReference type="PANTHER" id="PTHR18952:SF89">
    <property type="entry name" value="CARBONIC ANHYDRASE 5A, MITOCHONDRIAL"/>
    <property type="match status" value="1"/>
</dbReference>
<organism evidence="7 8">
    <name type="scientific">Microtus ochrogaster</name>
    <name type="common">Prairie vole</name>
    <dbReference type="NCBI Taxonomy" id="79684"/>
    <lineage>
        <taxon>Eukaryota</taxon>
        <taxon>Metazoa</taxon>
        <taxon>Chordata</taxon>
        <taxon>Craniata</taxon>
        <taxon>Vertebrata</taxon>
        <taxon>Euteleostomi</taxon>
        <taxon>Mammalia</taxon>
        <taxon>Eutheria</taxon>
        <taxon>Euarchontoglires</taxon>
        <taxon>Glires</taxon>
        <taxon>Rodentia</taxon>
        <taxon>Myomorpha</taxon>
        <taxon>Muroidea</taxon>
        <taxon>Cricetidae</taxon>
        <taxon>Arvicolinae</taxon>
        <taxon>Microtus</taxon>
    </lineage>
</organism>
<keyword evidence="4" id="KW-0456">Lyase</keyword>
<comment type="similarity">
    <text evidence="1 4">Belongs to the alpha-carbonic anhydrase family.</text>
</comment>
<sequence>MLRATRLGRGPHKPLAILRHMGPLCAVRAQLQCFQHSCAEKRGSCARHPLWTGPVSSLGGTRQSPINIQWRDSVYDPQLTPLRVSYDATSCRYLWNTGYFFQVEFDDSSEESGISGGPLGNHYRLKQFHFHWGAANAWGSEHMVDGHAYPAELHLVHWNPVKYENYKEAAVGEDGLAVIGVFLKLGARHETLQRLVDLLPDVKHKDTQVSLGPFDPSELLPACRDYWTYPGSLTTPPLAESVTWIIQKMPIEVAPSQLAAFRTLLFSGRGEEEEAMVDNYRPLQPLLDREVRASFQATRVGTSARAGPHLYPPPTSQRHWLRRLEGAEKSSLSVPARQRLDSLQVVGVHPVPPFRYFDPWRVLCTTGFTWGRKRQENHALTVRAPSIPHRETCEDLCSPRASPVRSSRATRSNRPEGGAAEEAGSRGRRWVELSRTNQRRR</sequence>
<dbReference type="Gene3D" id="3.10.200.10">
    <property type="entry name" value="Alpha carbonic anhydrase"/>
    <property type="match status" value="1"/>
</dbReference>
<comment type="catalytic activity">
    <reaction evidence="4">
        <text>hydrogencarbonate + H(+) = CO2 + H2O</text>
        <dbReference type="Rhea" id="RHEA:10748"/>
        <dbReference type="ChEBI" id="CHEBI:15377"/>
        <dbReference type="ChEBI" id="CHEBI:15378"/>
        <dbReference type="ChEBI" id="CHEBI:16526"/>
        <dbReference type="ChEBI" id="CHEBI:17544"/>
        <dbReference type="EC" id="4.2.1.1"/>
    </reaction>
</comment>
<dbReference type="PROSITE" id="PS00162">
    <property type="entry name" value="ALPHA_CA_1"/>
    <property type="match status" value="1"/>
</dbReference>
<proteinExistence type="inferred from homology"/>
<feature type="compositionally biased region" description="Low complexity" evidence="5">
    <location>
        <begin position="398"/>
        <end position="422"/>
    </location>
</feature>
<feature type="domain" description="Alpha-carbonic anhydrase" evidence="6">
    <location>
        <begin position="34"/>
        <end position="295"/>
    </location>
</feature>
<dbReference type="InterPro" id="IPR001148">
    <property type="entry name" value="CA_dom"/>
</dbReference>
<keyword evidence="3 4" id="KW-0862">Zinc</keyword>
<gene>
    <name evidence="7" type="ORF">LTLLF_107790</name>
</gene>
<comment type="cofactor">
    <cofactor evidence="4">
        <name>Zn(2+)</name>
        <dbReference type="ChEBI" id="CHEBI:29105"/>
    </cofactor>
</comment>
<evidence type="ECO:0000256" key="2">
    <source>
        <dbReference type="ARBA" id="ARBA00022723"/>
    </source>
</evidence>
<dbReference type="InterPro" id="IPR023561">
    <property type="entry name" value="Carbonic_anhydrase_a-class"/>
</dbReference>
<keyword evidence="2 4" id="KW-0479">Metal-binding</keyword>